<feature type="chain" id="PRO_5045330217" evidence="1">
    <location>
        <begin position="19"/>
        <end position="734"/>
    </location>
</feature>
<comment type="caution">
    <text evidence="2">The sequence shown here is derived from an EMBL/GenBank/DDBJ whole genome shotgun (WGS) entry which is preliminary data.</text>
</comment>
<dbReference type="SUPFAM" id="SSF56935">
    <property type="entry name" value="Porins"/>
    <property type="match status" value="1"/>
</dbReference>
<dbReference type="InterPro" id="IPR008969">
    <property type="entry name" value="CarboxyPept-like_regulatory"/>
</dbReference>
<dbReference type="Gene3D" id="2.60.40.1120">
    <property type="entry name" value="Carboxypeptidase-like, regulatory domain"/>
    <property type="match status" value="1"/>
</dbReference>
<dbReference type="Proteomes" id="UP001300692">
    <property type="component" value="Unassembled WGS sequence"/>
</dbReference>
<reference evidence="2 3" key="1">
    <citation type="submission" date="2022-10" db="EMBL/GenBank/DDBJ databases">
        <title>Comparative genomics and taxonomic characterization of three novel marine species of genus Reichenbachiella exhibiting antioxidant and polysaccharide degradation activities.</title>
        <authorList>
            <person name="Muhammad N."/>
            <person name="Lee Y.-J."/>
            <person name="Ko J."/>
            <person name="Kim S.-G."/>
        </authorList>
    </citation>
    <scope>NUCLEOTIDE SEQUENCE [LARGE SCALE GENOMIC DNA]</scope>
    <source>
        <strain evidence="2 3">ABR2-5</strain>
    </source>
</reference>
<gene>
    <name evidence="2" type="ORF">N7U62_00550</name>
</gene>
<protein>
    <submittedName>
        <fullName evidence="2">TonB-dependent receptor</fullName>
    </submittedName>
</protein>
<dbReference type="Pfam" id="PF13715">
    <property type="entry name" value="CarbopepD_reg_2"/>
    <property type="match status" value="1"/>
</dbReference>
<dbReference type="RefSeq" id="WP_264135922.1">
    <property type="nucleotide sequence ID" value="NZ_JAOYOD010000001.1"/>
</dbReference>
<keyword evidence="3" id="KW-1185">Reference proteome</keyword>
<keyword evidence="2" id="KW-0675">Receptor</keyword>
<sequence length="734" mass="82758">MKVLGAVLCLLLSVTSLAQNIEGIVTDHQSGEPLIGAAVGLKNGELGVITDAKGFFQFNDLVPGLYELKVSYLGYQIFIQKAIWVENGETQYLDIKMIPSAHALDEVVVSSNSYDLHDPVSKVSITEEKINRYAATYYDPARLILSSPDVAVSNDQNNQISVRGLSPALNVWRLEGVEIVNPNHLSNAGTFNDQPAATGGGVNILSAQMLDQSEFHIGAMDNTNNNAVAGLFDMDFRNGAADRRYTAQASLIGLDFSAEGPFKEGGKASYLANYRYSFTGLLGLMGVDFGGEVIGFQDLSFNVHIPLKENSSINIFALGGLSSNDFEAKDPNDYEIEKDKSDIHYKGKMGGLGTRYSTLLNRKTQFQFTSLFSSSSQERNQTTYLDLLTVESFLNTAQEESIWSNKAEFARHILNSNWNIGSYYNHYRHSYTSAGTETENFQNDQMLLSPFINWEKKLSQNFSTTLGLTYYVLNSKENWIQALDYRGSISYHKNKTTINLSAGKYSQMIKPGNLFIQQSLPIALNYFEPGFHESYRFLLSLERKFRWADLQVEGFHYLFPNVQIVSRLTWDGTPYQVYLDQESKAQTTGLSIRLQKMTPLFYFDLGASVFNSTYADDMDNPYNIDHSISASLGKKWFFGGNEGEKKVLSINLKQLYQGGTYQAGYQRLSPYQRTDFRVKWSKNKNGIIRSWSLDIQNLLNTQNEGWRYFDTVTGQMEVQYQMGLLPILTYRLEF</sequence>
<keyword evidence="1" id="KW-0732">Signal</keyword>
<organism evidence="2 3">
    <name type="scientific">Reichenbachiella ulvae</name>
    <dbReference type="NCBI Taxonomy" id="2980104"/>
    <lineage>
        <taxon>Bacteria</taxon>
        <taxon>Pseudomonadati</taxon>
        <taxon>Bacteroidota</taxon>
        <taxon>Cytophagia</taxon>
        <taxon>Cytophagales</taxon>
        <taxon>Reichenbachiellaceae</taxon>
        <taxon>Reichenbachiella</taxon>
    </lineage>
</organism>
<dbReference type="EMBL" id="JAOYOD010000001">
    <property type="protein sequence ID" value="MCV9385127.1"/>
    <property type="molecule type" value="Genomic_DNA"/>
</dbReference>
<evidence type="ECO:0000313" key="3">
    <source>
        <dbReference type="Proteomes" id="UP001300692"/>
    </source>
</evidence>
<feature type="signal peptide" evidence="1">
    <location>
        <begin position="1"/>
        <end position="18"/>
    </location>
</feature>
<name>A0ABT3CNF2_9BACT</name>
<dbReference type="SUPFAM" id="SSF49464">
    <property type="entry name" value="Carboxypeptidase regulatory domain-like"/>
    <property type="match status" value="1"/>
</dbReference>
<accession>A0ABT3CNF2</accession>
<evidence type="ECO:0000313" key="2">
    <source>
        <dbReference type="EMBL" id="MCV9385127.1"/>
    </source>
</evidence>
<evidence type="ECO:0000256" key="1">
    <source>
        <dbReference type="SAM" id="SignalP"/>
    </source>
</evidence>
<proteinExistence type="predicted"/>